<evidence type="ECO:0000256" key="1">
    <source>
        <dbReference type="SAM" id="MobiDB-lite"/>
    </source>
</evidence>
<dbReference type="AlphaFoldDB" id="A0A7S4PMV3"/>
<name>A0A7S4PMV3_9EUKA</name>
<gene>
    <name evidence="2" type="ORF">NAES01612_LOCUS25918</name>
</gene>
<sequence>MSIGPTNLIVSKRLMKTNQTRCISPVHLGVDVRRSRQQFQACIKRFILQLAEKAGKQSPFAPLKGYKIPPHVDEEFWLEMVQDLVTIACCDSRDLARQILLPRPAPRDAALEEEFDEMIGAFYPSLFFADDPVCTSFPMTLYQYCCRLQAGTNAVEFRDIPFSPQVVLSTDSVTKPGKHTLCFHTKDTPASTLEKFSTPGQNSKVLGLWKGPYSEDLMSFVGSFQRSAVNFLTALYDDPLDWRPFGPFHDFISCNWLQDGDFFGHFVSLFPASMGASSIENYDIRTRWEDRSLHDNDRVDDARQHLLSLFEADPDENMEPFLDEDRDFHTYLDQKHLFDADMTMLWMLMPEMWINDERSVLFNGTLVPHSRWKEFSKAIDLKVICHPRLWSSKYWEGYPPNHLRVPNEDYETEGDEEEDEREGEVQEI</sequence>
<accession>A0A7S4PMV3</accession>
<protein>
    <submittedName>
        <fullName evidence="2">Uncharacterized protein</fullName>
    </submittedName>
</protein>
<reference evidence="2" key="1">
    <citation type="submission" date="2021-01" db="EMBL/GenBank/DDBJ databases">
        <authorList>
            <person name="Corre E."/>
            <person name="Pelletier E."/>
            <person name="Niang G."/>
            <person name="Scheremetjew M."/>
            <person name="Finn R."/>
            <person name="Kale V."/>
            <person name="Holt S."/>
            <person name="Cochrane G."/>
            <person name="Meng A."/>
            <person name="Brown T."/>
            <person name="Cohen L."/>
        </authorList>
    </citation>
    <scope>NUCLEOTIDE SEQUENCE</scope>
    <source>
        <strain evidence="2">SoJaBio B1-5/56/2</strain>
    </source>
</reference>
<organism evidence="2">
    <name type="scientific">Paramoeba aestuarina</name>
    <dbReference type="NCBI Taxonomy" id="180227"/>
    <lineage>
        <taxon>Eukaryota</taxon>
        <taxon>Amoebozoa</taxon>
        <taxon>Discosea</taxon>
        <taxon>Flabellinia</taxon>
        <taxon>Dactylopodida</taxon>
        <taxon>Paramoebidae</taxon>
        <taxon>Paramoeba</taxon>
    </lineage>
</organism>
<proteinExistence type="predicted"/>
<evidence type="ECO:0000313" key="2">
    <source>
        <dbReference type="EMBL" id="CAE2340278.1"/>
    </source>
</evidence>
<feature type="region of interest" description="Disordered" evidence="1">
    <location>
        <begin position="405"/>
        <end position="428"/>
    </location>
</feature>
<feature type="compositionally biased region" description="Acidic residues" evidence="1">
    <location>
        <begin position="408"/>
        <end position="428"/>
    </location>
</feature>
<dbReference type="EMBL" id="HBKR01039703">
    <property type="protein sequence ID" value="CAE2340278.1"/>
    <property type="molecule type" value="Transcribed_RNA"/>
</dbReference>